<dbReference type="GO" id="GO:0015344">
    <property type="term" value="F:siderophore uptake transmembrane transporter activity"/>
    <property type="evidence" value="ECO:0007669"/>
    <property type="project" value="TreeGrafter"/>
</dbReference>
<evidence type="ECO:0000259" key="10">
    <source>
        <dbReference type="Pfam" id="PF00593"/>
    </source>
</evidence>
<evidence type="ECO:0000256" key="3">
    <source>
        <dbReference type="ARBA" id="ARBA00022452"/>
    </source>
</evidence>
<feature type="domain" description="TonB-dependent receptor-like beta-barrel" evidence="10">
    <location>
        <begin position="8"/>
        <end position="306"/>
    </location>
</feature>
<protein>
    <recommendedName>
        <fullName evidence="10">TonB-dependent receptor-like beta-barrel domain-containing protein</fullName>
    </recommendedName>
</protein>
<keyword evidence="5" id="KW-0732">Signal</keyword>
<accession>A0A2W5P7B7</accession>
<keyword evidence="4" id="KW-0812">Transmembrane</keyword>
<dbReference type="GO" id="GO:0009279">
    <property type="term" value="C:cell outer membrane"/>
    <property type="evidence" value="ECO:0007669"/>
    <property type="project" value="UniProtKB-SubCell"/>
</dbReference>
<dbReference type="SUPFAM" id="SSF56935">
    <property type="entry name" value="Porins"/>
    <property type="match status" value="1"/>
</dbReference>
<reference evidence="11 12" key="1">
    <citation type="submission" date="2017-08" db="EMBL/GenBank/DDBJ databases">
        <title>Infants hospitalized years apart are colonized by the same room-sourced microbial strains.</title>
        <authorList>
            <person name="Brooks B."/>
            <person name="Olm M.R."/>
            <person name="Firek B.A."/>
            <person name="Baker R."/>
            <person name="Thomas B.C."/>
            <person name="Morowitz M.J."/>
            <person name="Banfield J.F."/>
        </authorList>
    </citation>
    <scope>NUCLEOTIDE SEQUENCE [LARGE SCALE GENOMIC DNA]</scope>
    <source>
        <strain evidence="11">S2_005_001_R1_22</strain>
    </source>
</reference>
<evidence type="ECO:0000256" key="8">
    <source>
        <dbReference type="ARBA" id="ARBA00023170"/>
    </source>
</evidence>
<evidence type="ECO:0000313" key="11">
    <source>
        <dbReference type="EMBL" id="PZQ58775.1"/>
    </source>
</evidence>
<dbReference type="InterPro" id="IPR039426">
    <property type="entry name" value="TonB-dep_rcpt-like"/>
</dbReference>
<evidence type="ECO:0000256" key="7">
    <source>
        <dbReference type="ARBA" id="ARBA00023136"/>
    </source>
</evidence>
<dbReference type="Pfam" id="PF00593">
    <property type="entry name" value="TonB_dep_Rec_b-barrel"/>
    <property type="match status" value="1"/>
</dbReference>
<dbReference type="AlphaFoldDB" id="A0A2W5P7B7"/>
<evidence type="ECO:0000256" key="9">
    <source>
        <dbReference type="ARBA" id="ARBA00023237"/>
    </source>
</evidence>
<evidence type="ECO:0000256" key="4">
    <source>
        <dbReference type="ARBA" id="ARBA00022692"/>
    </source>
</evidence>
<dbReference type="EMBL" id="QFQI01000013">
    <property type="protein sequence ID" value="PZQ58775.1"/>
    <property type="molecule type" value="Genomic_DNA"/>
</dbReference>
<keyword evidence="8" id="KW-0675">Receptor</keyword>
<keyword evidence="2" id="KW-0813">Transport</keyword>
<dbReference type="InterPro" id="IPR036942">
    <property type="entry name" value="Beta-barrel_TonB_sf"/>
</dbReference>
<keyword evidence="6" id="KW-0798">TonB box</keyword>
<proteinExistence type="predicted"/>
<dbReference type="PANTHER" id="PTHR30069:SF29">
    <property type="entry name" value="HEMOGLOBIN AND HEMOGLOBIN-HAPTOGLOBIN-BINDING PROTEIN 1-RELATED"/>
    <property type="match status" value="1"/>
</dbReference>
<keyword evidence="3" id="KW-1134">Transmembrane beta strand</keyword>
<organism evidence="11 12">
    <name type="scientific">Sphingomonas taxi</name>
    <dbReference type="NCBI Taxonomy" id="1549858"/>
    <lineage>
        <taxon>Bacteria</taxon>
        <taxon>Pseudomonadati</taxon>
        <taxon>Pseudomonadota</taxon>
        <taxon>Alphaproteobacteria</taxon>
        <taxon>Sphingomonadales</taxon>
        <taxon>Sphingomonadaceae</taxon>
        <taxon>Sphingomonas</taxon>
    </lineage>
</organism>
<dbReference type="GO" id="GO:0044718">
    <property type="term" value="P:siderophore transmembrane transport"/>
    <property type="evidence" value="ECO:0007669"/>
    <property type="project" value="TreeGrafter"/>
</dbReference>
<evidence type="ECO:0000256" key="1">
    <source>
        <dbReference type="ARBA" id="ARBA00004571"/>
    </source>
</evidence>
<comment type="subcellular location">
    <subcellularLocation>
        <location evidence="1">Cell outer membrane</location>
        <topology evidence="1">Multi-pass membrane protein</topology>
    </subcellularLocation>
</comment>
<sequence length="331" mass="35543">MTGNMQSSDTIEYDVASVDGMLDLHIGERVSLTTAARWDRLWLRQSGQVVQPSFDDPATFDRAFSRVSLNAALLVQVGAAGQLRINGGHGYQLPSLVHYGLRLPLATPSRIPVFVVGSPAIEPVGTWSGELGYTHLVGGVRLEATGFYTRTSGAIASPGDGIANLLEFFFTPQPVAVARFRAAGDYATYGVELAASGRHGALSWRADYTGMHTDEQLGATTLPIALPLSPRSTTPRHKANVELGYDAGGRWYATAVARYTSATRQFAFSTSPQLLLYPIDDAVALDARVGRRVSERLELFAAGENLTLARGAALSPIPADRRVRGGMRLVL</sequence>
<keyword evidence="7" id="KW-0472">Membrane</keyword>
<keyword evidence="9" id="KW-0998">Cell outer membrane</keyword>
<gene>
    <name evidence="11" type="ORF">DI544_13145</name>
</gene>
<evidence type="ECO:0000256" key="2">
    <source>
        <dbReference type="ARBA" id="ARBA00022448"/>
    </source>
</evidence>
<evidence type="ECO:0000256" key="5">
    <source>
        <dbReference type="ARBA" id="ARBA00022729"/>
    </source>
</evidence>
<evidence type="ECO:0000313" key="12">
    <source>
        <dbReference type="Proteomes" id="UP000249229"/>
    </source>
</evidence>
<dbReference type="Proteomes" id="UP000249229">
    <property type="component" value="Unassembled WGS sequence"/>
</dbReference>
<dbReference type="PANTHER" id="PTHR30069">
    <property type="entry name" value="TONB-DEPENDENT OUTER MEMBRANE RECEPTOR"/>
    <property type="match status" value="1"/>
</dbReference>
<evidence type="ECO:0000256" key="6">
    <source>
        <dbReference type="ARBA" id="ARBA00023077"/>
    </source>
</evidence>
<dbReference type="Gene3D" id="2.40.170.20">
    <property type="entry name" value="TonB-dependent receptor, beta-barrel domain"/>
    <property type="match status" value="1"/>
</dbReference>
<comment type="caution">
    <text evidence="11">The sequence shown here is derived from an EMBL/GenBank/DDBJ whole genome shotgun (WGS) entry which is preliminary data.</text>
</comment>
<dbReference type="InterPro" id="IPR000531">
    <property type="entry name" value="Beta-barrel_TonB"/>
</dbReference>
<name>A0A2W5P7B7_9SPHN</name>